<dbReference type="GO" id="GO:0003677">
    <property type="term" value="F:DNA binding"/>
    <property type="evidence" value="ECO:0007669"/>
    <property type="project" value="InterPro"/>
</dbReference>
<dbReference type="InterPro" id="IPR001387">
    <property type="entry name" value="Cro/C1-type_HTH"/>
</dbReference>
<dbReference type="InterPro" id="IPR010982">
    <property type="entry name" value="Lambda_DNA-bd_dom_sf"/>
</dbReference>
<dbReference type="SUPFAM" id="SSF47413">
    <property type="entry name" value="lambda repressor-like DNA-binding domains"/>
    <property type="match status" value="1"/>
</dbReference>
<feature type="domain" description="HTH cro/C1-type" evidence="1">
    <location>
        <begin position="44"/>
        <end position="68"/>
    </location>
</feature>
<dbReference type="Pfam" id="PF13443">
    <property type="entry name" value="HTH_26"/>
    <property type="match status" value="1"/>
</dbReference>
<gene>
    <name evidence="2" type="ORF">LC20004_05495</name>
</gene>
<dbReference type="Gene3D" id="1.10.260.40">
    <property type="entry name" value="lambda repressor-like DNA-binding domains"/>
    <property type="match status" value="1"/>
</dbReference>
<dbReference type="EMBL" id="CP017697">
    <property type="protein sequence ID" value="ATO43394.1"/>
    <property type="molecule type" value="Genomic_DNA"/>
</dbReference>
<name>A0A2D1KMM9_9LACO</name>
<proteinExistence type="predicted"/>
<dbReference type="OrthoDB" id="9991799at2"/>
<reference evidence="2 3" key="1">
    <citation type="submission" date="2016-10" db="EMBL/GenBank/DDBJ databases">
        <title>The whole genome sequencing and assembly of L. cotyniformis subsp. torquens DSM 20004 strain.</title>
        <authorList>
            <person name="Park M.-K."/>
            <person name="Lee Y.-J."/>
            <person name="Yi H."/>
            <person name="Bahn Y.-S."/>
            <person name="Kim J.F."/>
            <person name="Lee D.-W."/>
        </authorList>
    </citation>
    <scope>NUCLEOTIDE SEQUENCE [LARGE SCALE GENOMIC DNA]</scope>
    <source>
        <strain evidence="2 3">DSM 20004</strain>
    </source>
</reference>
<dbReference type="Proteomes" id="UP000223559">
    <property type="component" value="Chromosome"/>
</dbReference>
<dbReference type="RefSeq" id="WP_010012987.1">
    <property type="nucleotide sequence ID" value="NZ_AEOS01000102.1"/>
</dbReference>
<keyword evidence="3" id="KW-1185">Reference proteome</keyword>
<dbReference type="PROSITE" id="PS50943">
    <property type="entry name" value="HTH_CROC1"/>
    <property type="match status" value="1"/>
</dbReference>
<organism evidence="2 3">
    <name type="scientific">Loigolactobacillus coryniformis subsp. torquens DSM 20004 = KCTC 3535</name>
    <dbReference type="NCBI Taxonomy" id="1423822"/>
    <lineage>
        <taxon>Bacteria</taxon>
        <taxon>Bacillati</taxon>
        <taxon>Bacillota</taxon>
        <taxon>Bacilli</taxon>
        <taxon>Lactobacillales</taxon>
        <taxon>Lactobacillaceae</taxon>
        <taxon>Loigolactobacillus</taxon>
    </lineage>
</organism>
<protein>
    <recommendedName>
        <fullName evidence="1">HTH cro/C1-type domain-containing protein</fullName>
    </recommendedName>
</protein>
<evidence type="ECO:0000313" key="3">
    <source>
        <dbReference type="Proteomes" id="UP000223559"/>
    </source>
</evidence>
<evidence type="ECO:0000313" key="2">
    <source>
        <dbReference type="EMBL" id="ATO43394.1"/>
    </source>
</evidence>
<dbReference type="AlphaFoldDB" id="A0A2D1KMM9"/>
<accession>A0A2D1KMM9</accession>
<sequence>MTNIRKNIAANTRFFMDHQKITFTELQAITQFGTTTIESILSGNGARGITIVTLESLASALNVAPGDLVDDWQESEEKN</sequence>
<evidence type="ECO:0000259" key="1">
    <source>
        <dbReference type="PROSITE" id="PS50943"/>
    </source>
</evidence>
<dbReference type="KEGG" id="lcy:LC20004_05495"/>